<evidence type="ECO:0000313" key="2">
    <source>
        <dbReference type="EMBL" id="KAK7040953.1"/>
    </source>
</evidence>
<accession>A0AAW0CQD6</accession>
<keyword evidence="3" id="KW-1185">Reference proteome</keyword>
<feature type="compositionally biased region" description="Polar residues" evidence="1">
    <location>
        <begin position="56"/>
        <end position="66"/>
    </location>
</feature>
<name>A0AAW0CQD6_9AGAR</name>
<reference evidence="2 3" key="1">
    <citation type="submission" date="2024-01" db="EMBL/GenBank/DDBJ databases">
        <title>A draft genome for a cacao thread blight-causing isolate of Paramarasmius palmivorus.</title>
        <authorList>
            <person name="Baruah I.K."/>
            <person name="Bukari Y."/>
            <person name="Amoako-Attah I."/>
            <person name="Meinhardt L.W."/>
            <person name="Bailey B.A."/>
            <person name="Cohen S.P."/>
        </authorList>
    </citation>
    <scope>NUCLEOTIDE SEQUENCE [LARGE SCALE GENOMIC DNA]</scope>
    <source>
        <strain evidence="2 3">GH-12</strain>
    </source>
</reference>
<dbReference type="AlphaFoldDB" id="A0AAW0CQD6"/>
<dbReference type="Proteomes" id="UP001383192">
    <property type="component" value="Unassembled WGS sequence"/>
</dbReference>
<feature type="region of interest" description="Disordered" evidence="1">
    <location>
        <begin position="1"/>
        <end position="124"/>
    </location>
</feature>
<protein>
    <submittedName>
        <fullName evidence="2">Uncharacterized protein</fullName>
    </submittedName>
</protein>
<evidence type="ECO:0000313" key="3">
    <source>
        <dbReference type="Proteomes" id="UP001383192"/>
    </source>
</evidence>
<organism evidence="2 3">
    <name type="scientific">Paramarasmius palmivorus</name>
    <dbReference type="NCBI Taxonomy" id="297713"/>
    <lineage>
        <taxon>Eukaryota</taxon>
        <taxon>Fungi</taxon>
        <taxon>Dikarya</taxon>
        <taxon>Basidiomycota</taxon>
        <taxon>Agaricomycotina</taxon>
        <taxon>Agaricomycetes</taxon>
        <taxon>Agaricomycetidae</taxon>
        <taxon>Agaricales</taxon>
        <taxon>Marasmiineae</taxon>
        <taxon>Marasmiaceae</taxon>
        <taxon>Paramarasmius</taxon>
    </lineage>
</organism>
<proteinExistence type="predicted"/>
<gene>
    <name evidence="2" type="ORF">VNI00_009549</name>
</gene>
<evidence type="ECO:0000256" key="1">
    <source>
        <dbReference type="SAM" id="MobiDB-lite"/>
    </source>
</evidence>
<comment type="caution">
    <text evidence="2">The sequence shown here is derived from an EMBL/GenBank/DDBJ whole genome shotgun (WGS) entry which is preliminary data.</text>
</comment>
<dbReference type="EMBL" id="JAYKXP010000035">
    <property type="protein sequence ID" value="KAK7040953.1"/>
    <property type="molecule type" value="Genomic_DNA"/>
</dbReference>
<sequence length="124" mass="14167">MFSRGTSRPNKDLEESSPETLSLADDHPEAQAGPSTGAPKATKGRYYLRHRETRSFAVSNDTNAISPVTGLRPLTSRKRKRVGDTDNASRKKSPQVEYRQNERKRRHPSEPDSGRPNKRRRRPW</sequence>